<dbReference type="GO" id="GO:0003983">
    <property type="term" value="F:UTP:glucose-1-phosphate uridylyltransferase activity"/>
    <property type="evidence" value="ECO:0007669"/>
    <property type="project" value="UniProtKB-EC"/>
</dbReference>
<evidence type="ECO:0000256" key="2">
    <source>
        <dbReference type="ARBA" id="ARBA00012415"/>
    </source>
</evidence>
<dbReference type="InterPro" id="IPR005835">
    <property type="entry name" value="NTP_transferase_dom"/>
</dbReference>
<evidence type="ECO:0000259" key="6">
    <source>
        <dbReference type="Pfam" id="PF00483"/>
    </source>
</evidence>
<dbReference type="PANTHER" id="PTHR43197:SF1">
    <property type="entry name" value="UTP--GLUCOSE-1-PHOSPHATE URIDYLYLTRANSFERASE"/>
    <property type="match status" value="1"/>
</dbReference>
<feature type="non-terminal residue" evidence="7">
    <location>
        <position position="273"/>
    </location>
</feature>
<protein>
    <recommendedName>
        <fullName evidence="2">UTP--glucose-1-phosphate uridylyltransferase</fullName>
        <ecNumber evidence="2">2.7.7.9</ecNumber>
    </recommendedName>
</protein>
<evidence type="ECO:0000256" key="1">
    <source>
        <dbReference type="ARBA" id="ARBA00006890"/>
    </source>
</evidence>
<dbReference type="PANTHER" id="PTHR43197">
    <property type="entry name" value="UTP--GLUCOSE-1-PHOSPHATE URIDYLYLTRANSFERASE"/>
    <property type="match status" value="1"/>
</dbReference>
<comment type="catalytic activity">
    <reaction evidence="5">
        <text>alpha-D-glucose 1-phosphate + UTP + H(+) = UDP-alpha-D-glucose + diphosphate</text>
        <dbReference type="Rhea" id="RHEA:19889"/>
        <dbReference type="ChEBI" id="CHEBI:15378"/>
        <dbReference type="ChEBI" id="CHEBI:33019"/>
        <dbReference type="ChEBI" id="CHEBI:46398"/>
        <dbReference type="ChEBI" id="CHEBI:58601"/>
        <dbReference type="ChEBI" id="CHEBI:58885"/>
        <dbReference type="EC" id="2.7.7.9"/>
    </reaction>
</comment>
<dbReference type="SUPFAM" id="SSF53448">
    <property type="entry name" value="Nucleotide-diphospho-sugar transferases"/>
    <property type="match status" value="1"/>
</dbReference>
<dbReference type="AlphaFoldDB" id="A0A382HR81"/>
<reference evidence="7" key="1">
    <citation type="submission" date="2018-05" db="EMBL/GenBank/DDBJ databases">
        <authorList>
            <person name="Lanie J.A."/>
            <person name="Ng W.-L."/>
            <person name="Kazmierczak K.M."/>
            <person name="Andrzejewski T.M."/>
            <person name="Davidsen T.M."/>
            <person name="Wayne K.J."/>
            <person name="Tettelin H."/>
            <person name="Glass J.I."/>
            <person name="Rusch D."/>
            <person name="Podicherti R."/>
            <person name="Tsui H.-C.T."/>
            <person name="Winkler M.E."/>
        </authorList>
    </citation>
    <scope>NUCLEOTIDE SEQUENCE</scope>
</reference>
<proteinExistence type="inferred from homology"/>
<accession>A0A382HR81</accession>
<name>A0A382HR81_9ZZZZ</name>
<dbReference type="EMBL" id="UINC01062726">
    <property type="protein sequence ID" value="SVB89612.1"/>
    <property type="molecule type" value="Genomic_DNA"/>
</dbReference>
<organism evidence="7">
    <name type="scientific">marine metagenome</name>
    <dbReference type="NCBI Taxonomy" id="408172"/>
    <lineage>
        <taxon>unclassified sequences</taxon>
        <taxon>metagenomes</taxon>
        <taxon>ecological metagenomes</taxon>
    </lineage>
</organism>
<sequence>MSANIQTVVFPAAGLGTRILPATKTFPKELLPLVDRPIIQYGVEEAVNSGIRRVVLVTKPSNTLTRAHFAPDPELEAILEERGKFDALAAVRALSRMAEVKTVHQKQPLGLGHAILAAKSEVGDEAFAVVLPDDVIDAATPALQQMTDVFAEVGGPVLLVERVPPEAIHRYGIIDATPLRNGVFEIRDLVEKPTPERAPSNLGIIGRYILTPDLFTALEKTAPSRDGEIQLTEGLRRLLHQRPLYACELTGVRHDTGTTIGFLQASVYFALKR</sequence>
<dbReference type="EC" id="2.7.7.9" evidence="2"/>
<evidence type="ECO:0000256" key="3">
    <source>
        <dbReference type="ARBA" id="ARBA00022679"/>
    </source>
</evidence>
<dbReference type="Gene3D" id="3.90.550.10">
    <property type="entry name" value="Spore Coat Polysaccharide Biosynthesis Protein SpsA, Chain A"/>
    <property type="match status" value="1"/>
</dbReference>
<keyword evidence="4" id="KW-0548">Nucleotidyltransferase</keyword>
<evidence type="ECO:0000256" key="5">
    <source>
        <dbReference type="ARBA" id="ARBA00048128"/>
    </source>
</evidence>
<dbReference type="InterPro" id="IPR005771">
    <property type="entry name" value="GalU_uridylyltTrfase_bac/arc"/>
</dbReference>
<dbReference type="InterPro" id="IPR029044">
    <property type="entry name" value="Nucleotide-diphossugar_trans"/>
</dbReference>
<comment type="similarity">
    <text evidence="1">Belongs to the UDPGP type 2 family.</text>
</comment>
<keyword evidence="3" id="KW-0808">Transferase</keyword>
<evidence type="ECO:0000256" key="4">
    <source>
        <dbReference type="ARBA" id="ARBA00022695"/>
    </source>
</evidence>
<dbReference type="Pfam" id="PF00483">
    <property type="entry name" value="NTP_transferase"/>
    <property type="match status" value="1"/>
</dbReference>
<evidence type="ECO:0000313" key="7">
    <source>
        <dbReference type="EMBL" id="SVB89612.1"/>
    </source>
</evidence>
<feature type="domain" description="Nucleotidyl transferase" evidence="6">
    <location>
        <begin position="12"/>
        <end position="266"/>
    </location>
</feature>
<gene>
    <name evidence="7" type="ORF">METZ01_LOCUS242466</name>
</gene>
<dbReference type="GO" id="GO:0006011">
    <property type="term" value="P:UDP-alpha-D-glucose metabolic process"/>
    <property type="evidence" value="ECO:0007669"/>
    <property type="project" value="InterPro"/>
</dbReference>
<dbReference type="CDD" id="cd02541">
    <property type="entry name" value="UGPase_prokaryotic"/>
    <property type="match status" value="1"/>
</dbReference>